<gene>
    <name evidence="1" type="ORF">NPIL_449941</name>
</gene>
<evidence type="ECO:0000313" key="1">
    <source>
        <dbReference type="EMBL" id="GFT33355.1"/>
    </source>
</evidence>
<reference evidence="1" key="1">
    <citation type="submission" date="2020-08" db="EMBL/GenBank/DDBJ databases">
        <title>Multicomponent nature underlies the extraordinary mechanical properties of spider dragline silk.</title>
        <authorList>
            <person name="Kono N."/>
            <person name="Nakamura H."/>
            <person name="Mori M."/>
            <person name="Yoshida Y."/>
            <person name="Ohtoshi R."/>
            <person name="Malay A.D."/>
            <person name="Moran D.A.P."/>
            <person name="Tomita M."/>
            <person name="Numata K."/>
            <person name="Arakawa K."/>
        </authorList>
    </citation>
    <scope>NUCLEOTIDE SEQUENCE</scope>
</reference>
<proteinExistence type="predicted"/>
<dbReference type="AlphaFoldDB" id="A0A8X6NSX2"/>
<name>A0A8X6NSX2_NEPPI</name>
<organism evidence="1 2">
    <name type="scientific">Nephila pilipes</name>
    <name type="common">Giant wood spider</name>
    <name type="synonym">Nephila maculata</name>
    <dbReference type="NCBI Taxonomy" id="299642"/>
    <lineage>
        <taxon>Eukaryota</taxon>
        <taxon>Metazoa</taxon>
        <taxon>Ecdysozoa</taxon>
        <taxon>Arthropoda</taxon>
        <taxon>Chelicerata</taxon>
        <taxon>Arachnida</taxon>
        <taxon>Araneae</taxon>
        <taxon>Araneomorphae</taxon>
        <taxon>Entelegynae</taxon>
        <taxon>Araneoidea</taxon>
        <taxon>Nephilidae</taxon>
        <taxon>Nephila</taxon>
    </lineage>
</organism>
<sequence>MNSHYTSFNKTGDVNLSSEVAQLLHELQSKNLTDKMAYEVGSSLQTPSSLVRPKPVLNSVQKIEKHEFSLNLNEKTVPGILKSPDCSNFIVKSQNVKSILKTPENRKKRGITKNLIWKDPLVSDVKQCETFQTFKNHKMNCGTCVGELYTSGKQSKNVDYLKNKIQSPVKEQLKSLLGGRKIVSTKKIIGLSTTSKNVLTRKQWNKLPNSKTGKVNLKVQKGSVKDSKLKVSSCLPHEGFSQNERRSFSLGREKLSVNTTVQYNSTSIEKSRNIKKMKRNDLIPSFKTHSYITPVSPKEKQSIDKTLMNINFLNLQKSKPQLSVQSTSDVQSVFMQSDSTIVTKLSTEAKTGSKVSNQSCTLNVLVKRLPNEVYQHCVKKGYVVLKKVADKSLLMKNKRNSRGMGSGIKNDIITDKTNCSNYKILGMPSNLKENVSKPATITNTSDMNVFILDADLKNKLKETILKNFPHAKSKPLRIVIPLEIMNNLQDLCSIGVLNKNVKAESEILLKRSPDRCYQITKKRKMDTKYTLPKRKQKIDEREIVEKKEKILRKMIVKYKEKEKKKLEKYCKKKVVRFIEKNQSNLKGMNCNLLSIIKNSSNLIQELQDLNNIDKTGTIKKLLDYLSEIKYHRNKIEKKRIDVKSKTVEEKKLHQIVWEKQITDYSAQVLVNPVTNNIQPEFSSSFKFGKRMISMYEFTSEEKKSHKSVKKKQV</sequence>
<accession>A0A8X6NSX2</accession>
<dbReference type="OrthoDB" id="10647525at2759"/>
<comment type="caution">
    <text evidence="1">The sequence shown here is derived from an EMBL/GenBank/DDBJ whole genome shotgun (WGS) entry which is preliminary data.</text>
</comment>
<protein>
    <submittedName>
        <fullName evidence="1">Uncharacterized protein</fullName>
    </submittedName>
</protein>
<feature type="non-terminal residue" evidence="1">
    <location>
        <position position="713"/>
    </location>
</feature>
<keyword evidence="2" id="KW-1185">Reference proteome</keyword>
<evidence type="ECO:0000313" key="2">
    <source>
        <dbReference type="Proteomes" id="UP000887013"/>
    </source>
</evidence>
<dbReference type="Proteomes" id="UP000887013">
    <property type="component" value="Unassembled WGS sequence"/>
</dbReference>
<dbReference type="EMBL" id="BMAW01013335">
    <property type="protein sequence ID" value="GFT33355.1"/>
    <property type="molecule type" value="Genomic_DNA"/>
</dbReference>